<dbReference type="GO" id="GO:0006271">
    <property type="term" value="P:DNA strand elongation involved in DNA replication"/>
    <property type="evidence" value="ECO:0007669"/>
    <property type="project" value="TreeGrafter"/>
</dbReference>
<dbReference type="EMBL" id="JAQJZL010000002">
    <property type="protein sequence ID" value="KAJ6051542.1"/>
    <property type="molecule type" value="Genomic_DNA"/>
</dbReference>
<dbReference type="Gene3D" id="3.90.1030.20">
    <property type="entry name" value="DNA polymerase delta, p66 (Cdc27) subunit, wHTH domain"/>
    <property type="match status" value="1"/>
</dbReference>
<comment type="caution">
    <text evidence="6">The sequence shown here is derived from an EMBL/GenBank/DDBJ whole genome shotgun (WGS) entry which is preliminary data.</text>
</comment>
<feature type="compositionally biased region" description="Basic residues" evidence="5">
    <location>
        <begin position="365"/>
        <end position="378"/>
    </location>
</feature>
<keyword evidence="7" id="KW-1185">Reference proteome</keyword>
<protein>
    <recommendedName>
        <fullName evidence="2">DNA polymerase delta subunit 3</fullName>
    </recommendedName>
</protein>
<evidence type="ECO:0000313" key="7">
    <source>
        <dbReference type="Proteomes" id="UP001219568"/>
    </source>
</evidence>
<feature type="region of interest" description="Disordered" evidence="5">
    <location>
        <begin position="176"/>
        <end position="434"/>
    </location>
</feature>
<dbReference type="GO" id="GO:1904161">
    <property type="term" value="P:DNA synthesis involved in UV-damage excision repair"/>
    <property type="evidence" value="ECO:0007669"/>
    <property type="project" value="TreeGrafter"/>
</dbReference>
<feature type="compositionally biased region" description="Low complexity" evidence="5">
    <location>
        <begin position="229"/>
        <end position="256"/>
    </location>
</feature>
<dbReference type="GO" id="GO:0006297">
    <property type="term" value="P:nucleotide-excision repair, DNA gap filling"/>
    <property type="evidence" value="ECO:0007669"/>
    <property type="project" value="TreeGrafter"/>
</dbReference>
<evidence type="ECO:0000313" key="6">
    <source>
        <dbReference type="EMBL" id="KAJ6051542.1"/>
    </source>
</evidence>
<keyword evidence="3" id="KW-0235">DNA replication</keyword>
<reference evidence="6" key="2">
    <citation type="submission" date="2023-01" db="EMBL/GenBank/DDBJ databases">
        <authorList>
            <person name="Petersen C."/>
        </authorList>
    </citation>
    <scope>NUCLEOTIDE SEQUENCE</scope>
    <source>
        <strain evidence="6">IBT 15450</strain>
    </source>
</reference>
<evidence type="ECO:0000256" key="5">
    <source>
        <dbReference type="SAM" id="MobiDB-lite"/>
    </source>
</evidence>
<feature type="region of interest" description="Disordered" evidence="5">
    <location>
        <begin position="63"/>
        <end position="99"/>
    </location>
</feature>
<evidence type="ECO:0000256" key="3">
    <source>
        <dbReference type="ARBA" id="ARBA00022705"/>
    </source>
</evidence>
<dbReference type="Proteomes" id="UP001219568">
    <property type="component" value="Unassembled WGS sequence"/>
</dbReference>
<feature type="compositionally biased region" description="Basic and acidic residues" evidence="5">
    <location>
        <begin position="379"/>
        <end position="392"/>
    </location>
</feature>
<evidence type="ECO:0000256" key="2">
    <source>
        <dbReference type="ARBA" id="ARBA00017589"/>
    </source>
</evidence>
<dbReference type="PANTHER" id="PTHR17598">
    <property type="entry name" value="DNA POLYMERASE DELTA SUBUNIT 3"/>
    <property type="match status" value="1"/>
</dbReference>
<dbReference type="InterPro" id="IPR019038">
    <property type="entry name" value="POLD3"/>
</dbReference>
<evidence type="ECO:0000256" key="1">
    <source>
        <dbReference type="ARBA" id="ARBA00004123"/>
    </source>
</evidence>
<gene>
    <name evidence="6" type="ORF">N7460_002076</name>
</gene>
<keyword evidence="4" id="KW-0539">Nucleus</keyword>
<feature type="compositionally biased region" description="Basic and acidic residues" evidence="5">
    <location>
        <begin position="307"/>
        <end position="321"/>
    </location>
</feature>
<feature type="compositionally biased region" description="Acidic residues" evidence="5">
    <location>
        <begin position="322"/>
        <end position="338"/>
    </location>
</feature>
<dbReference type="AlphaFoldDB" id="A0AAD6IJ54"/>
<dbReference type="GO" id="GO:0043625">
    <property type="term" value="C:delta DNA polymerase complex"/>
    <property type="evidence" value="ECO:0007669"/>
    <property type="project" value="InterPro"/>
</dbReference>
<feature type="compositionally biased region" description="Polar residues" evidence="5">
    <location>
        <begin position="82"/>
        <end position="99"/>
    </location>
</feature>
<organism evidence="6 7">
    <name type="scientific">Penicillium canescens</name>
    <dbReference type="NCBI Taxonomy" id="5083"/>
    <lineage>
        <taxon>Eukaryota</taxon>
        <taxon>Fungi</taxon>
        <taxon>Dikarya</taxon>
        <taxon>Ascomycota</taxon>
        <taxon>Pezizomycotina</taxon>
        <taxon>Eurotiomycetes</taxon>
        <taxon>Eurotiomycetidae</taxon>
        <taxon>Eurotiales</taxon>
        <taxon>Aspergillaceae</taxon>
        <taxon>Penicillium</taxon>
    </lineage>
</organism>
<dbReference type="InterPro" id="IPR041913">
    <property type="entry name" value="POLD3_sf"/>
</dbReference>
<name>A0AAD6IJ54_PENCN</name>
<feature type="compositionally biased region" description="Acidic residues" evidence="5">
    <location>
        <begin position="277"/>
        <end position="295"/>
    </location>
</feature>
<dbReference type="PANTHER" id="PTHR17598:SF13">
    <property type="entry name" value="DNA POLYMERASE DELTA SUBUNIT 3"/>
    <property type="match status" value="1"/>
</dbReference>
<sequence>MDSKLYLAENVLNERHAVTYRSLSRALKVPANRAKQVLFEFHRNENAKKPQTVHATYVISGIQKAPEPTPTNGHAKDEDEIMQSSPDLPSSMPNQDASSNSTRIASIILAREEDLEDAKSTFQSISTIHVYSIEPTPLPDLNVLVDVSREIAIKYAQEDPLECGKQWGMVQNRNVKRRTGTRPPPPPAAKAQAPAAKEPRPSIESTVPAKRPLLKEVNPAKTETKTDDPSSQPSTSANSQSSSKSAAKAAPAKKGSLFSSFAKSKPKQKTAAPAELSTEDVVLDDASEEEPEELFPDSGDKAAAANRESRKEREEKLKKMMDDDEADDEEMPDADEDPSREPTPIEQPPPSKPVELKEEVTVQGGRRRGKRQVMKKKTVKDEEGYLVTREEASWESFSEDEPAPKKKPAVNVPKGKAGKAGQGQGNIMSFFGKK</sequence>
<accession>A0AAD6IJ54</accession>
<reference evidence="6" key="1">
    <citation type="journal article" date="2023" name="IMA Fungus">
        <title>Comparative genomic study of the Penicillium genus elucidates a diverse pangenome and 15 lateral gene transfer events.</title>
        <authorList>
            <person name="Petersen C."/>
            <person name="Sorensen T."/>
            <person name="Nielsen M.R."/>
            <person name="Sondergaard T.E."/>
            <person name="Sorensen J.L."/>
            <person name="Fitzpatrick D.A."/>
            <person name="Frisvad J.C."/>
            <person name="Nielsen K.L."/>
        </authorList>
    </citation>
    <scope>NUCLEOTIDE SEQUENCE</scope>
    <source>
        <strain evidence="6">IBT 15450</strain>
    </source>
</reference>
<comment type="subcellular location">
    <subcellularLocation>
        <location evidence="1">Nucleus</location>
    </subcellularLocation>
</comment>
<dbReference type="GO" id="GO:0003887">
    <property type="term" value="F:DNA-directed DNA polymerase activity"/>
    <property type="evidence" value="ECO:0007669"/>
    <property type="project" value="TreeGrafter"/>
</dbReference>
<dbReference type="Pfam" id="PF09507">
    <property type="entry name" value="CDC27"/>
    <property type="match status" value="1"/>
</dbReference>
<evidence type="ECO:0000256" key="4">
    <source>
        <dbReference type="ARBA" id="ARBA00023242"/>
    </source>
</evidence>
<proteinExistence type="predicted"/>